<feature type="domain" description="DUF3322" evidence="2">
    <location>
        <begin position="4"/>
        <end position="187"/>
    </location>
</feature>
<dbReference type="RefSeq" id="WP_145111197.1">
    <property type="nucleotide sequence ID" value="NZ_CP036349.1"/>
</dbReference>
<dbReference type="InterPro" id="IPR024534">
    <property type="entry name" value="JetD_C"/>
</dbReference>
<dbReference type="Pfam" id="PF09983">
    <property type="entry name" value="JetD_C"/>
    <property type="match status" value="1"/>
</dbReference>
<evidence type="ECO:0000259" key="1">
    <source>
        <dbReference type="Pfam" id="PF09983"/>
    </source>
</evidence>
<protein>
    <recommendedName>
        <fullName evidence="5">Wadjet protein JetD C-terminal domain-containing protein</fullName>
    </recommendedName>
</protein>
<feature type="domain" description="Wadjet protein JetD C-terminal" evidence="1">
    <location>
        <begin position="207"/>
        <end position="378"/>
    </location>
</feature>
<gene>
    <name evidence="3" type="ORF">Spa11_19120</name>
</gene>
<proteinExistence type="predicted"/>
<evidence type="ECO:0000313" key="3">
    <source>
        <dbReference type="EMBL" id="QDV73713.1"/>
    </source>
</evidence>
<dbReference type="Proteomes" id="UP000316426">
    <property type="component" value="Chromosome"/>
</dbReference>
<evidence type="ECO:0008006" key="5">
    <source>
        <dbReference type="Google" id="ProtNLM"/>
    </source>
</evidence>
<name>A0A518K7D1_9BACT</name>
<dbReference type="KEGG" id="bmei:Spa11_19120"/>
<evidence type="ECO:0000259" key="2">
    <source>
        <dbReference type="Pfam" id="PF11795"/>
    </source>
</evidence>
<dbReference type="AlphaFoldDB" id="A0A518K7D1"/>
<reference evidence="3 4" key="1">
    <citation type="submission" date="2019-02" db="EMBL/GenBank/DDBJ databases">
        <title>Deep-cultivation of Planctomycetes and their phenomic and genomic characterization uncovers novel biology.</title>
        <authorList>
            <person name="Wiegand S."/>
            <person name="Jogler M."/>
            <person name="Boedeker C."/>
            <person name="Pinto D."/>
            <person name="Vollmers J."/>
            <person name="Rivas-Marin E."/>
            <person name="Kohn T."/>
            <person name="Peeters S.H."/>
            <person name="Heuer A."/>
            <person name="Rast P."/>
            <person name="Oberbeckmann S."/>
            <person name="Bunk B."/>
            <person name="Jeske O."/>
            <person name="Meyerdierks A."/>
            <person name="Storesund J.E."/>
            <person name="Kallscheuer N."/>
            <person name="Luecker S."/>
            <person name="Lage O.M."/>
            <person name="Pohl T."/>
            <person name="Merkel B.J."/>
            <person name="Hornburger P."/>
            <person name="Mueller R.-W."/>
            <person name="Bruemmer F."/>
            <person name="Labrenz M."/>
            <person name="Spormann A.M."/>
            <person name="Op den Camp H."/>
            <person name="Overmann J."/>
            <person name="Amann R."/>
            <person name="Jetten M.S.M."/>
            <person name="Mascher T."/>
            <person name="Medema M.H."/>
            <person name="Devos D.P."/>
            <person name="Kaster A.-K."/>
            <person name="Ovreas L."/>
            <person name="Rohde M."/>
            <person name="Galperin M.Y."/>
            <person name="Jogler C."/>
        </authorList>
    </citation>
    <scope>NUCLEOTIDE SEQUENCE [LARGE SCALE GENOMIC DNA]</scope>
    <source>
        <strain evidence="3 4">Spa11</strain>
    </source>
</reference>
<evidence type="ECO:0000313" key="4">
    <source>
        <dbReference type="Proteomes" id="UP000316426"/>
    </source>
</evidence>
<accession>A0A518K7D1</accession>
<organism evidence="3 4">
    <name type="scientific">Botrimarina mediterranea</name>
    <dbReference type="NCBI Taxonomy" id="2528022"/>
    <lineage>
        <taxon>Bacteria</taxon>
        <taxon>Pseudomonadati</taxon>
        <taxon>Planctomycetota</taxon>
        <taxon>Planctomycetia</taxon>
        <taxon>Pirellulales</taxon>
        <taxon>Lacipirellulaceae</taxon>
        <taxon>Botrimarina</taxon>
    </lineage>
</organism>
<dbReference type="EMBL" id="CP036349">
    <property type="protein sequence ID" value="QDV73713.1"/>
    <property type="molecule type" value="Genomic_DNA"/>
</dbReference>
<sequence>MISPEEILRKASRKYPDVLRDYVDCGDAPSLLFPLRMPCDLRLSEDLATQIAEVDRLRSGAKERRGFGYSVGWRRVNSPMRGKNHIPARVEFETRSDLLRLIGKQREFARFATGVDSLRLKLPEVLPWVRHRAQTYLKVCEETAGLIEVVSYLREHPRPDRFARELPLSVDTKFIERNQPTLRRWLDLCLPPEAVDETEEDFALRFGLRRKGTLVLVRMLDDALVAEAGLPCRELALPLSAVESLQVRPRCVVIVENEVSLLTLPPCPGVMALGGLGHAVTILKAVRWLNDVSLIYWGDIDPPGFVMLSNLRRSFPHVRSLLMDASTLDEWGQALSEPKPFAANSIISNLYQEELATHDRCVAEAFWIEQERFPSPEVARAVAAMVEEIGEPRGSQGGCQ</sequence>
<dbReference type="Pfam" id="PF11795">
    <property type="entry name" value="DUF3322"/>
    <property type="match status" value="1"/>
</dbReference>
<dbReference type="InterPro" id="IPR024537">
    <property type="entry name" value="DUF3322"/>
</dbReference>
<keyword evidence="4" id="KW-1185">Reference proteome</keyword>